<dbReference type="InParanoid" id="A0A2H3EUW4"/>
<gene>
    <name evidence="2" type="ORF">ARMGADRAFT_1056484</name>
</gene>
<sequence length="379" mass="42392">MSLVDQAWELAGKLAKHASDLPQAPLSPGTRRAICSAGYSMATSITRILRVTEPEGTYDEDDLPSTLPNEPVKDLPSPSATNAPQKLNVGKRQPAKTRLSRNIVAKRIDDLLEAEHPPITLNEIKDIFMGTPIRDHQKREQKAFSRLICRYEPVSTKDLSDAFPLSLRPSEHTFTRTFINLSKFHSEKDVYKRLLGRDQHLLSFSDSQPLSGLIYYVLHTMASLQWALDYSSQSAEDKAAYVEDLCAVMRKSDLDKAGNADAREAIFSAFKAQHRKHVTFRNSLIKLYKLFGISIFLDPSIYASKLSGLPAHSATFGSTVSALADDPRIKRLADDPVRRQDNRALFLRVITLFGTNAVGAYIHDFLALVPEDFVLEVDH</sequence>
<evidence type="ECO:0000256" key="1">
    <source>
        <dbReference type="SAM" id="MobiDB-lite"/>
    </source>
</evidence>
<dbReference type="Proteomes" id="UP000217790">
    <property type="component" value="Unassembled WGS sequence"/>
</dbReference>
<dbReference type="EMBL" id="KZ293644">
    <property type="protein sequence ID" value="PBL03264.1"/>
    <property type="molecule type" value="Genomic_DNA"/>
</dbReference>
<feature type="non-terminal residue" evidence="2">
    <location>
        <position position="1"/>
    </location>
</feature>
<name>A0A2H3EUW4_ARMGA</name>
<protein>
    <submittedName>
        <fullName evidence="2">Uncharacterized protein</fullName>
    </submittedName>
</protein>
<dbReference type="OrthoDB" id="2884271at2759"/>
<dbReference type="OMA" id="RRAICSA"/>
<feature type="region of interest" description="Disordered" evidence="1">
    <location>
        <begin position="53"/>
        <end position="95"/>
    </location>
</feature>
<evidence type="ECO:0000313" key="2">
    <source>
        <dbReference type="EMBL" id="PBL03264.1"/>
    </source>
</evidence>
<keyword evidence="3" id="KW-1185">Reference proteome</keyword>
<proteinExistence type="predicted"/>
<evidence type="ECO:0000313" key="3">
    <source>
        <dbReference type="Proteomes" id="UP000217790"/>
    </source>
</evidence>
<organism evidence="2 3">
    <name type="scientific">Armillaria gallica</name>
    <name type="common">Bulbous honey fungus</name>
    <name type="synonym">Armillaria bulbosa</name>
    <dbReference type="NCBI Taxonomy" id="47427"/>
    <lineage>
        <taxon>Eukaryota</taxon>
        <taxon>Fungi</taxon>
        <taxon>Dikarya</taxon>
        <taxon>Basidiomycota</taxon>
        <taxon>Agaricomycotina</taxon>
        <taxon>Agaricomycetes</taxon>
        <taxon>Agaricomycetidae</taxon>
        <taxon>Agaricales</taxon>
        <taxon>Marasmiineae</taxon>
        <taxon>Physalacriaceae</taxon>
        <taxon>Armillaria</taxon>
    </lineage>
</organism>
<dbReference type="AlphaFoldDB" id="A0A2H3EUW4"/>
<accession>A0A2H3EUW4</accession>
<reference evidence="3" key="1">
    <citation type="journal article" date="2017" name="Nat. Ecol. Evol.">
        <title>Genome expansion and lineage-specific genetic innovations in the forest pathogenic fungi Armillaria.</title>
        <authorList>
            <person name="Sipos G."/>
            <person name="Prasanna A.N."/>
            <person name="Walter M.C."/>
            <person name="O'Connor E."/>
            <person name="Balint B."/>
            <person name="Krizsan K."/>
            <person name="Kiss B."/>
            <person name="Hess J."/>
            <person name="Varga T."/>
            <person name="Slot J."/>
            <person name="Riley R."/>
            <person name="Boka B."/>
            <person name="Rigling D."/>
            <person name="Barry K."/>
            <person name="Lee J."/>
            <person name="Mihaltcheva S."/>
            <person name="LaButti K."/>
            <person name="Lipzen A."/>
            <person name="Waldron R."/>
            <person name="Moloney N.M."/>
            <person name="Sperisen C."/>
            <person name="Kredics L."/>
            <person name="Vagvoelgyi C."/>
            <person name="Patrignani A."/>
            <person name="Fitzpatrick D."/>
            <person name="Nagy I."/>
            <person name="Doyle S."/>
            <person name="Anderson J.B."/>
            <person name="Grigoriev I.V."/>
            <person name="Gueldener U."/>
            <person name="Muensterkoetter M."/>
            <person name="Nagy L.G."/>
        </authorList>
    </citation>
    <scope>NUCLEOTIDE SEQUENCE [LARGE SCALE GENOMIC DNA]</scope>
    <source>
        <strain evidence="3">Ar21-2</strain>
    </source>
</reference>